<proteinExistence type="predicted"/>
<sequence length="79" mass="9064">MTREMKDIYKLPLILEPQPEGGYTITCPLIPNLITEADNLEEVIPNVSDALAALIETYEDLTQPLIFWLKLNNIHNNRE</sequence>
<dbReference type="EMBL" id="AESD01000083">
    <property type="protein sequence ID" value="EHJ14813.1"/>
    <property type="molecule type" value="Genomic_DNA"/>
</dbReference>
<dbReference type="SUPFAM" id="SSF143100">
    <property type="entry name" value="TTHA1013/TTHA0281-like"/>
    <property type="match status" value="1"/>
</dbReference>
<comment type="caution">
    <text evidence="1">The sequence shown here is derived from an EMBL/GenBank/DDBJ whole genome shotgun (WGS) entry which is preliminary data.</text>
</comment>
<gene>
    <name evidence="1" type="ORF">CWATWH0003_0501</name>
</gene>
<dbReference type="AlphaFoldDB" id="G5IZ04"/>
<reference evidence="1 2" key="1">
    <citation type="journal article" date="2011" name="Front. Microbiol.">
        <title>Two Strains of Crocosphaera watsonii with Highly Conserved Genomes are Distinguished by Strain-Specific Features.</title>
        <authorList>
            <person name="Bench S.R."/>
            <person name="Ilikchyan I.N."/>
            <person name="Tripp H.J."/>
            <person name="Zehr J.P."/>
        </authorList>
    </citation>
    <scope>NUCLEOTIDE SEQUENCE [LARGE SCALE GENOMIC DNA]</scope>
    <source>
        <strain evidence="1 2">WH 0003</strain>
    </source>
</reference>
<dbReference type="Proteomes" id="UP000003477">
    <property type="component" value="Unassembled WGS sequence"/>
</dbReference>
<organism evidence="1 2">
    <name type="scientific">Crocosphaera watsonii WH 0003</name>
    <dbReference type="NCBI Taxonomy" id="423471"/>
    <lineage>
        <taxon>Bacteria</taxon>
        <taxon>Bacillati</taxon>
        <taxon>Cyanobacteriota</taxon>
        <taxon>Cyanophyceae</taxon>
        <taxon>Oscillatoriophycideae</taxon>
        <taxon>Chroococcales</taxon>
        <taxon>Aphanothecaceae</taxon>
        <taxon>Crocosphaera</taxon>
    </lineage>
</organism>
<dbReference type="InterPro" id="IPR035069">
    <property type="entry name" value="TTHA1013/TTHA0281-like"/>
</dbReference>
<dbReference type="Gene3D" id="3.30.160.250">
    <property type="match status" value="1"/>
</dbReference>
<evidence type="ECO:0000313" key="1">
    <source>
        <dbReference type="EMBL" id="EHJ14813.1"/>
    </source>
</evidence>
<protein>
    <recommendedName>
        <fullName evidence="3">HicB-like antitoxin of toxin-antitoxin system domain-containing protein</fullName>
    </recommendedName>
</protein>
<dbReference type="PATRIC" id="fig|423471.3.peg.461"/>
<evidence type="ECO:0000313" key="2">
    <source>
        <dbReference type="Proteomes" id="UP000003477"/>
    </source>
</evidence>
<name>G5IZ04_CROWT</name>
<evidence type="ECO:0008006" key="3">
    <source>
        <dbReference type="Google" id="ProtNLM"/>
    </source>
</evidence>
<accession>G5IZ04</accession>